<reference evidence="1 2" key="1">
    <citation type="submission" date="2016-10" db="EMBL/GenBank/DDBJ databases">
        <authorList>
            <person name="de Groot N.N."/>
        </authorList>
    </citation>
    <scope>NUCLEOTIDE SEQUENCE [LARGE SCALE GENOMIC DNA]</scope>
    <source>
        <strain evidence="1 2">CGMCC 1.5058</strain>
    </source>
</reference>
<proteinExistence type="predicted"/>
<gene>
    <name evidence="1" type="ORF">SAMN05421804_104304</name>
</gene>
<dbReference type="InterPro" id="IPR029039">
    <property type="entry name" value="Flavoprotein-like_sf"/>
</dbReference>
<accession>A0A1G8NU48</accession>
<dbReference type="EMBL" id="FNDZ01000004">
    <property type="protein sequence ID" value="SDI83698.1"/>
    <property type="molecule type" value="Genomic_DNA"/>
</dbReference>
<protein>
    <recommendedName>
        <fullName evidence="3">Flavodoxin</fullName>
    </recommendedName>
</protein>
<evidence type="ECO:0000313" key="2">
    <source>
        <dbReference type="Proteomes" id="UP000183255"/>
    </source>
</evidence>
<dbReference type="SUPFAM" id="SSF52218">
    <property type="entry name" value="Flavoproteins"/>
    <property type="match status" value="1"/>
</dbReference>
<sequence>MKTVIVYYSLSNNTKAAAELLSEKLNAELVELKEEKTGNVFQAIFRKKTTLLGSPWEAAEDADRLYLMFPIWASKSVPAMNAFVRDPKADFQKKEVYIITFQASPDFKNSVKVHDYIGNFVRKSGGIVKETYAMQGGNMNVFIGDEKIRERMDKVRWDEL</sequence>
<dbReference type="Proteomes" id="UP000183255">
    <property type="component" value="Unassembled WGS sequence"/>
</dbReference>
<organism evidence="1 2">
    <name type="scientific">Proteiniclasticum ruminis</name>
    <dbReference type="NCBI Taxonomy" id="398199"/>
    <lineage>
        <taxon>Bacteria</taxon>
        <taxon>Bacillati</taxon>
        <taxon>Bacillota</taxon>
        <taxon>Clostridia</taxon>
        <taxon>Eubacteriales</taxon>
        <taxon>Clostridiaceae</taxon>
        <taxon>Proteiniclasticum</taxon>
    </lineage>
</organism>
<dbReference type="AlphaFoldDB" id="A0A1G8NU48"/>
<evidence type="ECO:0008006" key="3">
    <source>
        <dbReference type="Google" id="ProtNLM"/>
    </source>
</evidence>
<dbReference type="RefSeq" id="WP_031575627.1">
    <property type="nucleotide sequence ID" value="NZ_FNDZ01000004.1"/>
</dbReference>
<evidence type="ECO:0000313" key="1">
    <source>
        <dbReference type="EMBL" id="SDI83698.1"/>
    </source>
</evidence>
<name>A0A1G8NU48_9CLOT</name>
<dbReference type="Gene3D" id="3.40.50.360">
    <property type="match status" value="1"/>
</dbReference>